<sequence length="127" mass="12887">MTFVLVAVGGAVGACVRFLLDRWIQRRHDAVFPFGTLTVNVVGSFVLGVLTGAALSGVQAPAVQLLVGVGFCGSLTTYSTFGYETVRLFTEGARLLSALNAVTTVLAGIGAGVLGVVVAAAVCGWPG</sequence>
<proteinExistence type="inferred from homology"/>
<comment type="similarity">
    <text evidence="7 10">Belongs to the fluoride channel Fluc/FEX (TC 1.A.43) family.</text>
</comment>
<evidence type="ECO:0000313" key="11">
    <source>
        <dbReference type="EMBL" id="GAA0531434.1"/>
    </source>
</evidence>
<evidence type="ECO:0000256" key="7">
    <source>
        <dbReference type="ARBA" id="ARBA00035120"/>
    </source>
</evidence>
<comment type="activity regulation">
    <text evidence="10">Na(+) is not transported, but it plays an essential structural role and its presence is essential for fluoride channel function.</text>
</comment>
<comment type="catalytic activity">
    <reaction evidence="8">
        <text>fluoride(in) = fluoride(out)</text>
        <dbReference type="Rhea" id="RHEA:76159"/>
        <dbReference type="ChEBI" id="CHEBI:17051"/>
    </reaction>
    <physiologicalReaction direction="left-to-right" evidence="8">
        <dbReference type="Rhea" id="RHEA:76160"/>
    </physiologicalReaction>
</comment>
<feature type="binding site" evidence="10">
    <location>
        <position position="76"/>
    </location>
    <ligand>
        <name>Na(+)</name>
        <dbReference type="ChEBI" id="CHEBI:29101"/>
        <note>structural</note>
    </ligand>
</feature>
<feature type="transmembrane region" description="Helical" evidence="10">
    <location>
        <begin position="62"/>
        <end position="81"/>
    </location>
</feature>
<evidence type="ECO:0000256" key="6">
    <source>
        <dbReference type="ARBA" id="ARBA00023303"/>
    </source>
</evidence>
<dbReference type="InterPro" id="IPR003691">
    <property type="entry name" value="FluC"/>
</dbReference>
<dbReference type="HAMAP" id="MF_00454">
    <property type="entry name" value="FluC"/>
    <property type="match status" value="1"/>
</dbReference>
<keyword evidence="10" id="KW-0813">Transport</keyword>
<evidence type="ECO:0000256" key="10">
    <source>
        <dbReference type="HAMAP-Rule" id="MF_00454"/>
    </source>
</evidence>
<evidence type="ECO:0000256" key="4">
    <source>
        <dbReference type="ARBA" id="ARBA00022989"/>
    </source>
</evidence>
<keyword evidence="6 10" id="KW-0407">Ion channel</keyword>
<protein>
    <recommendedName>
        <fullName evidence="10">Fluoride-specific ion channel FluC</fullName>
    </recommendedName>
</protein>
<dbReference type="Pfam" id="PF02537">
    <property type="entry name" value="CRCB"/>
    <property type="match status" value="1"/>
</dbReference>
<keyword evidence="3 10" id="KW-0812">Transmembrane</keyword>
<keyword evidence="10" id="KW-0406">Ion transport</keyword>
<keyword evidence="2 10" id="KW-1003">Cell membrane</keyword>
<dbReference type="EMBL" id="BAAAGS010000020">
    <property type="protein sequence ID" value="GAA0531434.1"/>
    <property type="molecule type" value="Genomic_DNA"/>
</dbReference>
<keyword evidence="10" id="KW-0915">Sodium</keyword>
<name>A0ABP3N2G7_SACER</name>
<evidence type="ECO:0000256" key="1">
    <source>
        <dbReference type="ARBA" id="ARBA00004651"/>
    </source>
</evidence>
<evidence type="ECO:0000256" key="9">
    <source>
        <dbReference type="ARBA" id="ARBA00049940"/>
    </source>
</evidence>
<gene>
    <name evidence="10 11" type="primary">crcB</name>
    <name evidence="10" type="synonym">fluC</name>
    <name evidence="11" type="ORF">GCM10009533_33250</name>
</gene>
<reference evidence="12" key="1">
    <citation type="journal article" date="2019" name="Int. J. Syst. Evol. Microbiol.">
        <title>The Global Catalogue of Microorganisms (GCM) 10K type strain sequencing project: providing services to taxonomists for standard genome sequencing and annotation.</title>
        <authorList>
            <consortium name="The Broad Institute Genomics Platform"/>
            <consortium name="The Broad Institute Genome Sequencing Center for Infectious Disease"/>
            <person name="Wu L."/>
            <person name="Ma J."/>
        </authorList>
    </citation>
    <scope>NUCLEOTIDE SEQUENCE [LARGE SCALE GENOMIC DNA]</scope>
    <source>
        <strain evidence="12">JCM 10303</strain>
    </source>
</reference>
<evidence type="ECO:0000256" key="8">
    <source>
        <dbReference type="ARBA" id="ARBA00035585"/>
    </source>
</evidence>
<keyword evidence="12" id="KW-1185">Reference proteome</keyword>
<accession>A0ABP3N2G7</accession>
<feature type="transmembrane region" description="Helical" evidence="10">
    <location>
        <begin position="30"/>
        <end position="50"/>
    </location>
</feature>
<organism evidence="11 12">
    <name type="scientific">Saccharopolyspora erythraea</name>
    <name type="common">Streptomyces erythraeus</name>
    <dbReference type="NCBI Taxonomy" id="1836"/>
    <lineage>
        <taxon>Bacteria</taxon>
        <taxon>Bacillati</taxon>
        <taxon>Actinomycetota</taxon>
        <taxon>Actinomycetes</taxon>
        <taxon>Pseudonocardiales</taxon>
        <taxon>Pseudonocardiaceae</taxon>
        <taxon>Saccharopolyspora</taxon>
    </lineage>
</organism>
<evidence type="ECO:0000313" key="12">
    <source>
        <dbReference type="Proteomes" id="UP001500729"/>
    </source>
</evidence>
<feature type="transmembrane region" description="Helical" evidence="10">
    <location>
        <begin position="101"/>
        <end position="125"/>
    </location>
</feature>
<keyword evidence="5 10" id="KW-0472">Membrane</keyword>
<feature type="binding site" evidence="10">
    <location>
        <position position="73"/>
    </location>
    <ligand>
        <name>Na(+)</name>
        <dbReference type="ChEBI" id="CHEBI:29101"/>
        <note>structural</note>
    </ligand>
</feature>
<dbReference type="NCBIfam" id="TIGR00494">
    <property type="entry name" value="crcB"/>
    <property type="match status" value="1"/>
</dbReference>
<comment type="subcellular location">
    <subcellularLocation>
        <location evidence="1 10">Cell membrane</location>
        <topology evidence="1 10">Multi-pass membrane protein</topology>
    </subcellularLocation>
</comment>
<dbReference type="Proteomes" id="UP001500729">
    <property type="component" value="Unassembled WGS sequence"/>
</dbReference>
<comment type="caution">
    <text evidence="11">The sequence shown here is derived from an EMBL/GenBank/DDBJ whole genome shotgun (WGS) entry which is preliminary data.</text>
</comment>
<dbReference type="PANTHER" id="PTHR28259">
    <property type="entry name" value="FLUORIDE EXPORT PROTEIN 1-RELATED"/>
    <property type="match status" value="1"/>
</dbReference>
<dbReference type="PANTHER" id="PTHR28259:SF1">
    <property type="entry name" value="FLUORIDE EXPORT PROTEIN 1-RELATED"/>
    <property type="match status" value="1"/>
</dbReference>
<comment type="function">
    <text evidence="9 10">Fluoride-specific ion channel. Important for reducing fluoride concentration in the cell, thus reducing its toxicity.</text>
</comment>
<dbReference type="RefSeq" id="WP_009944492.1">
    <property type="nucleotide sequence ID" value="NZ_BAAAGS010000020.1"/>
</dbReference>
<keyword evidence="4 10" id="KW-1133">Transmembrane helix</keyword>
<evidence type="ECO:0000256" key="3">
    <source>
        <dbReference type="ARBA" id="ARBA00022692"/>
    </source>
</evidence>
<keyword evidence="10" id="KW-0479">Metal-binding</keyword>
<evidence type="ECO:0000256" key="5">
    <source>
        <dbReference type="ARBA" id="ARBA00023136"/>
    </source>
</evidence>
<evidence type="ECO:0000256" key="2">
    <source>
        <dbReference type="ARBA" id="ARBA00022475"/>
    </source>
</evidence>